<dbReference type="Gene3D" id="3.40.710.10">
    <property type="entry name" value="DD-peptidase/beta-lactamase superfamily"/>
    <property type="match status" value="1"/>
</dbReference>
<accession>A0ABW4U1E2</accession>
<evidence type="ECO:0000256" key="2">
    <source>
        <dbReference type="SAM" id="SignalP"/>
    </source>
</evidence>
<dbReference type="RefSeq" id="WP_380931150.1">
    <property type="nucleotide sequence ID" value="NZ_JBHUGS010000004.1"/>
</dbReference>
<evidence type="ECO:0000313" key="4">
    <source>
        <dbReference type="EMBL" id="MFD1952101.1"/>
    </source>
</evidence>
<reference evidence="5" key="1">
    <citation type="journal article" date="2019" name="Int. J. Syst. Evol. Microbiol.">
        <title>The Global Catalogue of Microorganisms (GCM) 10K type strain sequencing project: providing services to taxonomists for standard genome sequencing and annotation.</title>
        <authorList>
            <consortium name="The Broad Institute Genomics Platform"/>
            <consortium name="The Broad Institute Genome Sequencing Center for Infectious Disease"/>
            <person name="Wu L."/>
            <person name="Ma J."/>
        </authorList>
    </citation>
    <scope>NUCLEOTIDE SEQUENCE [LARGE SCALE GENOMIC DNA]</scope>
    <source>
        <strain evidence="5">CGMCC 1.12702</strain>
    </source>
</reference>
<proteinExistence type="predicted"/>
<feature type="signal peptide" evidence="2">
    <location>
        <begin position="1"/>
        <end position="18"/>
    </location>
</feature>
<gene>
    <name evidence="4" type="ORF">ACFSGX_15110</name>
</gene>
<sequence>MTRSYPALLAMTVAVQIAAPAGTAAAPATANQAAAARANDLIAILNGGGQLVDSFTPTFLADVPAAQLRALAAQIVAEGGRALRIGSVTPAGTNRYALTIVQERATASAVMTLDPAPPGRIAGLTLTAASARLPTLAAAVTALKALPGTTALSVARLGGDRPVTIVGANPDRAQAVGSTFKLLVLAELVRAIDAGERRWTDVAPLTNRSVPSGILQDWPDRAPLTLHSLAALMISRSDNSATDTLIALLGRDRIAAMGPALGWPALPGNDPFLTTLEMATLKGTAGGTPADTYARATPAARRGMLAGRVAATPRTAIDYAALETRPHHIDTIEWFASPNAVVTALDWFRRGGAKPDSAAATALTLLAISPGLPGTDPSFGYVGYKGGSEAGVLAMSYLLRTRGGTWYAVSASWNDPTATLAERRLVAILTRVVQLVGEEVP</sequence>
<dbReference type="PANTHER" id="PTHR35333">
    <property type="entry name" value="BETA-LACTAMASE"/>
    <property type="match status" value="1"/>
</dbReference>
<evidence type="ECO:0000259" key="3">
    <source>
        <dbReference type="Pfam" id="PF13354"/>
    </source>
</evidence>
<dbReference type="PANTHER" id="PTHR35333:SF5">
    <property type="entry name" value="CONSERVED LIPOPROTEIN LPQF-RELATED"/>
    <property type="match status" value="1"/>
</dbReference>
<comment type="caution">
    <text evidence="4">The sequence shown here is derived from an EMBL/GenBank/DDBJ whole genome shotgun (WGS) entry which is preliminary data.</text>
</comment>
<name>A0ABW4U1E2_9SPHN</name>
<keyword evidence="2" id="KW-0732">Signal</keyword>
<organism evidence="4 5">
    <name type="scientific">Sphingomonas arantia</name>
    <dbReference type="NCBI Taxonomy" id="1460676"/>
    <lineage>
        <taxon>Bacteria</taxon>
        <taxon>Pseudomonadati</taxon>
        <taxon>Pseudomonadota</taxon>
        <taxon>Alphaproteobacteria</taxon>
        <taxon>Sphingomonadales</taxon>
        <taxon>Sphingomonadaceae</taxon>
        <taxon>Sphingomonas</taxon>
    </lineage>
</organism>
<dbReference type="Proteomes" id="UP001597400">
    <property type="component" value="Unassembled WGS sequence"/>
</dbReference>
<dbReference type="EMBL" id="JBHUGS010000004">
    <property type="protein sequence ID" value="MFD1952101.1"/>
    <property type="molecule type" value="Genomic_DNA"/>
</dbReference>
<comment type="catalytic activity">
    <reaction evidence="1">
        <text>a beta-lactam + H2O = a substituted beta-amino acid</text>
        <dbReference type="Rhea" id="RHEA:20401"/>
        <dbReference type="ChEBI" id="CHEBI:15377"/>
        <dbReference type="ChEBI" id="CHEBI:35627"/>
        <dbReference type="ChEBI" id="CHEBI:140347"/>
        <dbReference type="EC" id="3.5.2.6"/>
    </reaction>
</comment>
<evidence type="ECO:0000256" key="1">
    <source>
        <dbReference type="ARBA" id="ARBA00001526"/>
    </source>
</evidence>
<dbReference type="InterPro" id="IPR012338">
    <property type="entry name" value="Beta-lactam/transpept-like"/>
</dbReference>
<feature type="chain" id="PRO_5045104317" evidence="2">
    <location>
        <begin position="19"/>
        <end position="441"/>
    </location>
</feature>
<keyword evidence="5" id="KW-1185">Reference proteome</keyword>
<dbReference type="SUPFAM" id="SSF56601">
    <property type="entry name" value="beta-lactamase/transpeptidase-like"/>
    <property type="match status" value="1"/>
</dbReference>
<keyword evidence="4" id="KW-0378">Hydrolase</keyword>
<dbReference type="InterPro" id="IPR000871">
    <property type="entry name" value="Beta-lactam_class-A"/>
</dbReference>
<protein>
    <submittedName>
        <fullName evidence="4">Serine hydrolase</fullName>
    </submittedName>
</protein>
<dbReference type="Pfam" id="PF13354">
    <property type="entry name" value="Beta-lactamase2"/>
    <property type="match status" value="1"/>
</dbReference>
<feature type="domain" description="Beta-lactamase class A catalytic" evidence="3">
    <location>
        <begin position="166"/>
        <end position="266"/>
    </location>
</feature>
<evidence type="ECO:0000313" key="5">
    <source>
        <dbReference type="Proteomes" id="UP001597400"/>
    </source>
</evidence>
<dbReference type="InterPro" id="IPR045155">
    <property type="entry name" value="Beta-lactam_cat"/>
</dbReference>
<dbReference type="GO" id="GO:0016787">
    <property type="term" value="F:hydrolase activity"/>
    <property type="evidence" value="ECO:0007669"/>
    <property type="project" value="UniProtKB-KW"/>
</dbReference>